<sequence>MKALSLHGPWAFYERKAAENECRIGDLEAEVRRLRLAGDDLQTKLALAEGDKKRLAESDLPALRSGKERAEGIIDSLQAEVARLRQERSEEQSALTGQLGSVTSELQRLSADNALLRSELAKTVHQKQLTSSKLEQIRRKLGLTESEAKAFIQELDDARAASKGFREENTQLAADNTHLKQQASNCNRGPRRGHGGSHTYVESRSQHCMTLIGENKRLLEQVADLRTQLNKQQGELWQVKTEQTNSAAAVRQLQQATSSSSKVVVREWPQPQQQPQARAASASAGGRAPSSTARASSGGGASANQVGG</sequence>
<accession>A0A2J8ABF3</accession>
<evidence type="ECO:0000313" key="4">
    <source>
        <dbReference type="Proteomes" id="UP000236333"/>
    </source>
</evidence>
<feature type="coiled-coil region" evidence="1">
    <location>
        <begin position="17"/>
        <end position="94"/>
    </location>
</feature>
<keyword evidence="1" id="KW-0175">Coiled coil</keyword>
<feature type="compositionally biased region" description="Gly residues" evidence="2">
    <location>
        <begin position="297"/>
        <end position="308"/>
    </location>
</feature>
<evidence type="ECO:0000256" key="2">
    <source>
        <dbReference type="SAM" id="MobiDB-lite"/>
    </source>
</evidence>
<dbReference type="EMBL" id="PGGS01000076">
    <property type="protein sequence ID" value="PNH09851.1"/>
    <property type="molecule type" value="Genomic_DNA"/>
</dbReference>
<organism evidence="3 4">
    <name type="scientific">Tetrabaena socialis</name>
    <dbReference type="NCBI Taxonomy" id="47790"/>
    <lineage>
        <taxon>Eukaryota</taxon>
        <taxon>Viridiplantae</taxon>
        <taxon>Chlorophyta</taxon>
        <taxon>core chlorophytes</taxon>
        <taxon>Chlorophyceae</taxon>
        <taxon>CS clade</taxon>
        <taxon>Chlamydomonadales</taxon>
        <taxon>Tetrabaenaceae</taxon>
        <taxon>Tetrabaena</taxon>
    </lineage>
</organism>
<feature type="compositionally biased region" description="Low complexity" evidence="2">
    <location>
        <begin position="269"/>
        <end position="296"/>
    </location>
</feature>
<dbReference type="AlphaFoldDB" id="A0A2J8ABF3"/>
<proteinExistence type="predicted"/>
<protein>
    <submittedName>
        <fullName evidence="3">Uncharacterized protein</fullName>
    </submittedName>
</protein>
<reference evidence="3 4" key="1">
    <citation type="journal article" date="2017" name="Mol. Biol. Evol.">
        <title>The 4-celled Tetrabaena socialis nuclear genome reveals the essential components for genetic control of cell number at the origin of multicellularity in the volvocine lineage.</title>
        <authorList>
            <person name="Featherston J."/>
            <person name="Arakaki Y."/>
            <person name="Hanschen E.R."/>
            <person name="Ferris P.J."/>
            <person name="Michod R.E."/>
            <person name="Olson B.J.S.C."/>
            <person name="Nozaki H."/>
            <person name="Durand P.M."/>
        </authorList>
    </citation>
    <scope>NUCLEOTIDE SEQUENCE [LARGE SCALE GENOMIC DNA]</scope>
    <source>
        <strain evidence="3 4">NIES-571</strain>
    </source>
</reference>
<name>A0A2J8ABF3_9CHLO</name>
<evidence type="ECO:0000313" key="3">
    <source>
        <dbReference type="EMBL" id="PNH09851.1"/>
    </source>
</evidence>
<feature type="region of interest" description="Disordered" evidence="2">
    <location>
        <begin position="181"/>
        <end position="200"/>
    </location>
</feature>
<feature type="region of interest" description="Disordered" evidence="2">
    <location>
        <begin position="256"/>
        <end position="308"/>
    </location>
</feature>
<dbReference type="Proteomes" id="UP000236333">
    <property type="component" value="Unassembled WGS sequence"/>
</dbReference>
<dbReference type="OrthoDB" id="542098at2759"/>
<evidence type="ECO:0000256" key="1">
    <source>
        <dbReference type="SAM" id="Coils"/>
    </source>
</evidence>
<comment type="caution">
    <text evidence="3">The sequence shown here is derived from an EMBL/GenBank/DDBJ whole genome shotgun (WGS) entry which is preliminary data.</text>
</comment>
<keyword evidence="4" id="KW-1185">Reference proteome</keyword>
<gene>
    <name evidence="3" type="ORF">TSOC_003493</name>
</gene>